<dbReference type="KEGG" id="mff:MFFC18_43380"/>
<evidence type="ECO:0000259" key="1">
    <source>
        <dbReference type="Pfam" id="PF13453"/>
    </source>
</evidence>
<organism evidence="2 3">
    <name type="scientific">Mariniblastus fucicola</name>
    <dbReference type="NCBI Taxonomy" id="980251"/>
    <lineage>
        <taxon>Bacteria</taxon>
        <taxon>Pseudomonadati</taxon>
        <taxon>Planctomycetota</taxon>
        <taxon>Planctomycetia</taxon>
        <taxon>Pirellulales</taxon>
        <taxon>Pirellulaceae</taxon>
        <taxon>Mariniblastus</taxon>
    </lineage>
</organism>
<dbReference type="OrthoDB" id="286022at2"/>
<dbReference type="Proteomes" id="UP000322214">
    <property type="component" value="Chromosome"/>
</dbReference>
<sequence>MNSSPIVDCGCGKSISIPTGYSHSFCSDCDSFWFPSSMESSEDAIVPQDRVTPFTCPRCSVDLEVGTIGRTEVCFCSKCRGFVIDSESLGGVIQMRRSAYRGPEDSPVPVNFNELDLHSTCPACFSTMEAHHYCGPGNIVLDTCMKCKLAWLDHGELSKITRAPGRR</sequence>
<proteinExistence type="predicted"/>
<name>A0A5B9PFS3_9BACT</name>
<dbReference type="Pfam" id="PF13453">
    <property type="entry name" value="Zn_ribbon_TFIIB"/>
    <property type="match status" value="1"/>
</dbReference>
<dbReference type="EMBL" id="CP042912">
    <property type="protein sequence ID" value="QEG24419.1"/>
    <property type="molecule type" value="Genomic_DNA"/>
</dbReference>
<accession>A0A5B9PFS3</accession>
<evidence type="ECO:0000313" key="3">
    <source>
        <dbReference type="Proteomes" id="UP000322214"/>
    </source>
</evidence>
<protein>
    <recommendedName>
        <fullName evidence="1">Transcription factor zinc-finger domain-containing protein</fullName>
    </recommendedName>
</protein>
<feature type="domain" description="Transcription factor zinc-finger" evidence="1">
    <location>
        <begin position="120"/>
        <end position="162"/>
    </location>
</feature>
<dbReference type="AlphaFoldDB" id="A0A5B9PFS3"/>
<gene>
    <name evidence="2" type="ORF">MFFC18_43380</name>
</gene>
<keyword evidence="3" id="KW-1185">Reference proteome</keyword>
<dbReference type="InterPro" id="IPR027392">
    <property type="entry name" value="TF_Znf"/>
</dbReference>
<evidence type="ECO:0000313" key="2">
    <source>
        <dbReference type="EMBL" id="QEG24419.1"/>
    </source>
</evidence>
<reference evidence="2 3" key="1">
    <citation type="submission" date="2019-08" db="EMBL/GenBank/DDBJ databases">
        <title>Deep-cultivation of Planctomycetes and their phenomic and genomic characterization uncovers novel biology.</title>
        <authorList>
            <person name="Wiegand S."/>
            <person name="Jogler M."/>
            <person name="Boedeker C."/>
            <person name="Pinto D."/>
            <person name="Vollmers J."/>
            <person name="Rivas-Marin E."/>
            <person name="Kohn T."/>
            <person name="Peeters S.H."/>
            <person name="Heuer A."/>
            <person name="Rast P."/>
            <person name="Oberbeckmann S."/>
            <person name="Bunk B."/>
            <person name="Jeske O."/>
            <person name="Meyerdierks A."/>
            <person name="Storesund J.E."/>
            <person name="Kallscheuer N."/>
            <person name="Luecker S."/>
            <person name="Lage O.M."/>
            <person name="Pohl T."/>
            <person name="Merkel B.J."/>
            <person name="Hornburger P."/>
            <person name="Mueller R.-W."/>
            <person name="Bruemmer F."/>
            <person name="Labrenz M."/>
            <person name="Spormann A.M."/>
            <person name="Op den Camp H."/>
            <person name="Overmann J."/>
            <person name="Amann R."/>
            <person name="Jetten M.S.M."/>
            <person name="Mascher T."/>
            <person name="Medema M.H."/>
            <person name="Devos D.P."/>
            <person name="Kaster A.-K."/>
            <person name="Ovreas L."/>
            <person name="Rohde M."/>
            <person name="Galperin M.Y."/>
            <person name="Jogler C."/>
        </authorList>
    </citation>
    <scope>NUCLEOTIDE SEQUENCE [LARGE SCALE GENOMIC DNA]</scope>
    <source>
        <strain evidence="2 3">FC18</strain>
    </source>
</reference>